<dbReference type="InterPro" id="IPR050765">
    <property type="entry name" value="Riboflavin_Biosynth_HTPR"/>
</dbReference>
<dbReference type="EMBL" id="CP029788">
    <property type="protein sequence ID" value="AWT43399.1"/>
    <property type="molecule type" value="Genomic_DNA"/>
</dbReference>
<dbReference type="Gene3D" id="3.40.430.10">
    <property type="entry name" value="Dihydrofolate Reductase, subunit A"/>
    <property type="match status" value="1"/>
</dbReference>
<evidence type="ECO:0000259" key="1">
    <source>
        <dbReference type="Pfam" id="PF01872"/>
    </source>
</evidence>
<proteinExistence type="predicted"/>
<dbReference type="KEGG" id="sact:DMT42_14450"/>
<organism evidence="2 3">
    <name type="scientific">Streptomyces actuosus</name>
    <dbReference type="NCBI Taxonomy" id="1885"/>
    <lineage>
        <taxon>Bacteria</taxon>
        <taxon>Bacillati</taxon>
        <taxon>Actinomycetota</taxon>
        <taxon>Actinomycetes</taxon>
        <taxon>Kitasatosporales</taxon>
        <taxon>Streptomycetaceae</taxon>
        <taxon>Streptomyces</taxon>
    </lineage>
</organism>
<dbReference type="PANTHER" id="PTHR38011">
    <property type="entry name" value="DIHYDROFOLATE REDUCTASE FAMILY PROTEIN (AFU_ORTHOLOGUE AFUA_8G06820)"/>
    <property type="match status" value="1"/>
</dbReference>
<dbReference type="PANTHER" id="PTHR38011:SF2">
    <property type="entry name" value="BIFUNCTIONAL DEAMINASE-REDUCTASE DOMAIN PROTEIN"/>
    <property type="match status" value="1"/>
</dbReference>
<dbReference type="GO" id="GO:0008703">
    <property type="term" value="F:5-amino-6-(5-phosphoribosylamino)uracil reductase activity"/>
    <property type="evidence" value="ECO:0007669"/>
    <property type="project" value="InterPro"/>
</dbReference>
<protein>
    <submittedName>
        <fullName evidence="2">Deaminase</fullName>
    </submittedName>
</protein>
<dbReference type="Pfam" id="PF01872">
    <property type="entry name" value="RibD_C"/>
    <property type="match status" value="1"/>
</dbReference>
<dbReference type="InterPro" id="IPR002734">
    <property type="entry name" value="RibDG_C"/>
</dbReference>
<evidence type="ECO:0000313" key="2">
    <source>
        <dbReference type="EMBL" id="AWT43399.1"/>
    </source>
</evidence>
<dbReference type="OrthoDB" id="7342392at2"/>
<accession>A0A2U9P164</accession>
<dbReference type="AlphaFoldDB" id="A0A2U9P164"/>
<dbReference type="RefSeq" id="WP_110628317.1">
    <property type="nucleotide sequence ID" value="NZ_CP029788.1"/>
</dbReference>
<reference evidence="2 3" key="1">
    <citation type="submission" date="2018-06" db="EMBL/GenBank/DDBJ databases">
        <title>The complete genome sequence of a nosiheptide producer Streptomyces actuosus ATCC 25421: deducing the ability of producing a new class III lantibiotics.</title>
        <authorList>
            <person name="Liu W."/>
            <person name="Sun F."/>
            <person name="Hu Y."/>
        </authorList>
    </citation>
    <scope>NUCLEOTIDE SEQUENCE [LARGE SCALE GENOMIC DNA]</scope>
    <source>
        <strain evidence="2 3">ATCC 25421</strain>
    </source>
</reference>
<name>A0A2U9P164_STRAS</name>
<dbReference type="GO" id="GO:0009231">
    <property type="term" value="P:riboflavin biosynthetic process"/>
    <property type="evidence" value="ECO:0007669"/>
    <property type="project" value="InterPro"/>
</dbReference>
<sequence length="192" mass="20449">MRIVISVFISLDGVVQAPGEPLEDTGGWSRPYVEPEVVGGALDGALRKADALLLGRRTWQAMARRWPRLAGEPFADRMNAIPKYVVSGTLGEADLTWRPTTLVPAGGAVRRVRDLCASEGGDVLVLGSPTLARTLLAEGLVEELILTRMPVLLGGGTSLFPTDGVQRPLQLVSTVTAKTGAEVCVYRTVAED</sequence>
<evidence type="ECO:0000313" key="3">
    <source>
        <dbReference type="Proteomes" id="UP000247634"/>
    </source>
</evidence>
<dbReference type="InterPro" id="IPR024072">
    <property type="entry name" value="DHFR-like_dom_sf"/>
</dbReference>
<feature type="domain" description="Bacterial bifunctional deaminase-reductase C-terminal" evidence="1">
    <location>
        <begin position="3"/>
        <end position="180"/>
    </location>
</feature>
<dbReference type="SUPFAM" id="SSF53597">
    <property type="entry name" value="Dihydrofolate reductase-like"/>
    <property type="match status" value="1"/>
</dbReference>
<keyword evidence="3" id="KW-1185">Reference proteome</keyword>
<dbReference type="Proteomes" id="UP000247634">
    <property type="component" value="Chromosome"/>
</dbReference>
<gene>
    <name evidence="2" type="ORF">DMT42_14450</name>
</gene>